<dbReference type="AlphaFoldDB" id="A0A8J5WNV4"/>
<evidence type="ECO:0000313" key="2">
    <source>
        <dbReference type="EMBL" id="KAG8094815.1"/>
    </source>
</evidence>
<dbReference type="EMBL" id="JAAALK010000080">
    <property type="protein sequence ID" value="KAG8094815.1"/>
    <property type="molecule type" value="Genomic_DNA"/>
</dbReference>
<evidence type="ECO:0000313" key="3">
    <source>
        <dbReference type="Proteomes" id="UP000729402"/>
    </source>
</evidence>
<proteinExistence type="predicted"/>
<organism evidence="2 3">
    <name type="scientific">Zizania palustris</name>
    <name type="common">Northern wild rice</name>
    <dbReference type="NCBI Taxonomy" id="103762"/>
    <lineage>
        <taxon>Eukaryota</taxon>
        <taxon>Viridiplantae</taxon>
        <taxon>Streptophyta</taxon>
        <taxon>Embryophyta</taxon>
        <taxon>Tracheophyta</taxon>
        <taxon>Spermatophyta</taxon>
        <taxon>Magnoliopsida</taxon>
        <taxon>Liliopsida</taxon>
        <taxon>Poales</taxon>
        <taxon>Poaceae</taxon>
        <taxon>BOP clade</taxon>
        <taxon>Oryzoideae</taxon>
        <taxon>Oryzeae</taxon>
        <taxon>Zizaniinae</taxon>
        <taxon>Zizania</taxon>
    </lineage>
</organism>
<sequence length="97" mass="10402">MHTISTHDKAKEYERRAVPFTVSTFPSQIPPPPSLSAMTDESLDAAPEETPAASGADVGACEGATAAATASSLLRPRREAFEHGLLPIPRWCSRRAR</sequence>
<gene>
    <name evidence="2" type="ORF">GUJ93_ZPchr0012g22092</name>
</gene>
<keyword evidence="3" id="KW-1185">Reference proteome</keyword>
<accession>A0A8J5WNV4</accession>
<reference evidence="2" key="1">
    <citation type="journal article" date="2021" name="bioRxiv">
        <title>Whole Genome Assembly and Annotation of Northern Wild Rice, Zizania palustris L., Supports a Whole Genome Duplication in the Zizania Genus.</title>
        <authorList>
            <person name="Haas M."/>
            <person name="Kono T."/>
            <person name="Macchietto M."/>
            <person name="Millas R."/>
            <person name="McGilp L."/>
            <person name="Shao M."/>
            <person name="Duquette J."/>
            <person name="Hirsch C.N."/>
            <person name="Kimball J."/>
        </authorList>
    </citation>
    <scope>NUCLEOTIDE SEQUENCE</scope>
    <source>
        <tissue evidence="2">Fresh leaf tissue</tissue>
    </source>
</reference>
<comment type="caution">
    <text evidence="2">The sequence shown here is derived from an EMBL/GenBank/DDBJ whole genome shotgun (WGS) entry which is preliminary data.</text>
</comment>
<dbReference type="Proteomes" id="UP000729402">
    <property type="component" value="Unassembled WGS sequence"/>
</dbReference>
<evidence type="ECO:0000256" key="1">
    <source>
        <dbReference type="SAM" id="MobiDB-lite"/>
    </source>
</evidence>
<feature type="region of interest" description="Disordered" evidence="1">
    <location>
        <begin position="22"/>
        <end position="59"/>
    </location>
</feature>
<protein>
    <submittedName>
        <fullName evidence="2">Uncharacterized protein</fullName>
    </submittedName>
</protein>
<reference evidence="2" key="2">
    <citation type="submission" date="2021-02" db="EMBL/GenBank/DDBJ databases">
        <authorList>
            <person name="Kimball J.A."/>
            <person name="Haas M.W."/>
            <person name="Macchietto M."/>
            <person name="Kono T."/>
            <person name="Duquette J."/>
            <person name="Shao M."/>
        </authorList>
    </citation>
    <scope>NUCLEOTIDE SEQUENCE</scope>
    <source>
        <tissue evidence="2">Fresh leaf tissue</tissue>
    </source>
</reference>
<name>A0A8J5WNV4_ZIZPA</name>